<name>A0ACB9PJR1_BAUVA</name>
<protein>
    <submittedName>
        <fullName evidence="1">Uncharacterized protein</fullName>
    </submittedName>
</protein>
<evidence type="ECO:0000313" key="1">
    <source>
        <dbReference type="EMBL" id="KAI4347716.1"/>
    </source>
</evidence>
<sequence length="119" mass="13958">MRMSYLMRFCSRDLEEPRAGRVDREIVDGESNLKGLKARVILEAPEEVTLEYILRFEFLTLNNQAKYEALIVELNMDKEIGTTRIKVRLDSQSVRSGHEMLYAMRRYDFSAMNSPTLFE</sequence>
<accession>A0ACB9PJR1</accession>
<organism evidence="1 2">
    <name type="scientific">Bauhinia variegata</name>
    <name type="common">Purple orchid tree</name>
    <name type="synonym">Phanera variegata</name>
    <dbReference type="NCBI Taxonomy" id="167791"/>
    <lineage>
        <taxon>Eukaryota</taxon>
        <taxon>Viridiplantae</taxon>
        <taxon>Streptophyta</taxon>
        <taxon>Embryophyta</taxon>
        <taxon>Tracheophyta</taxon>
        <taxon>Spermatophyta</taxon>
        <taxon>Magnoliopsida</taxon>
        <taxon>eudicotyledons</taxon>
        <taxon>Gunneridae</taxon>
        <taxon>Pentapetalae</taxon>
        <taxon>rosids</taxon>
        <taxon>fabids</taxon>
        <taxon>Fabales</taxon>
        <taxon>Fabaceae</taxon>
        <taxon>Cercidoideae</taxon>
        <taxon>Cercideae</taxon>
        <taxon>Bauhiniinae</taxon>
        <taxon>Bauhinia</taxon>
    </lineage>
</organism>
<reference evidence="1 2" key="1">
    <citation type="journal article" date="2022" name="DNA Res.">
        <title>Chromosomal-level genome assembly of the orchid tree Bauhinia variegata (Leguminosae; Cercidoideae) supports the allotetraploid origin hypothesis of Bauhinia.</title>
        <authorList>
            <person name="Zhong Y."/>
            <person name="Chen Y."/>
            <person name="Zheng D."/>
            <person name="Pang J."/>
            <person name="Liu Y."/>
            <person name="Luo S."/>
            <person name="Meng S."/>
            <person name="Qian L."/>
            <person name="Wei D."/>
            <person name="Dai S."/>
            <person name="Zhou R."/>
        </authorList>
    </citation>
    <scope>NUCLEOTIDE SEQUENCE [LARGE SCALE GENOMIC DNA]</scope>
    <source>
        <strain evidence="1">BV-YZ2020</strain>
    </source>
</reference>
<comment type="caution">
    <text evidence="1">The sequence shown here is derived from an EMBL/GenBank/DDBJ whole genome shotgun (WGS) entry which is preliminary data.</text>
</comment>
<evidence type="ECO:0000313" key="2">
    <source>
        <dbReference type="Proteomes" id="UP000828941"/>
    </source>
</evidence>
<dbReference type="Proteomes" id="UP000828941">
    <property type="component" value="Chromosome 4"/>
</dbReference>
<gene>
    <name evidence="1" type="ORF">L6164_008500</name>
</gene>
<dbReference type="EMBL" id="CM039429">
    <property type="protein sequence ID" value="KAI4347716.1"/>
    <property type="molecule type" value="Genomic_DNA"/>
</dbReference>
<proteinExistence type="predicted"/>
<keyword evidence="2" id="KW-1185">Reference proteome</keyword>